<keyword evidence="2" id="KW-1185">Reference proteome</keyword>
<gene>
    <name evidence="1" type="ORF">EV420DRAFT_1705965</name>
</gene>
<dbReference type="GeneID" id="85363093"/>
<dbReference type="Proteomes" id="UP001175211">
    <property type="component" value="Unassembled WGS sequence"/>
</dbReference>
<dbReference type="RefSeq" id="XP_060327239.1">
    <property type="nucleotide sequence ID" value="XM_060479545.1"/>
</dbReference>
<evidence type="ECO:0000313" key="1">
    <source>
        <dbReference type="EMBL" id="KAK0450368.1"/>
    </source>
</evidence>
<accession>A0AA39JX34</accession>
<evidence type="ECO:0000313" key="2">
    <source>
        <dbReference type="Proteomes" id="UP001175211"/>
    </source>
</evidence>
<comment type="caution">
    <text evidence="1">The sequence shown here is derived from an EMBL/GenBank/DDBJ whole genome shotgun (WGS) entry which is preliminary data.</text>
</comment>
<organism evidence="1 2">
    <name type="scientific">Armillaria tabescens</name>
    <name type="common">Ringless honey mushroom</name>
    <name type="synonym">Agaricus tabescens</name>
    <dbReference type="NCBI Taxonomy" id="1929756"/>
    <lineage>
        <taxon>Eukaryota</taxon>
        <taxon>Fungi</taxon>
        <taxon>Dikarya</taxon>
        <taxon>Basidiomycota</taxon>
        <taxon>Agaricomycotina</taxon>
        <taxon>Agaricomycetes</taxon>
        <taxon>Agaricomycetidae</taxon>
        <taxon>Agaricales</taxon>
        <taxon>Marasmiineae</taxon>
        <taxon>Physalacriaceae</taxon>
        <taxon>Desarmillaria</taxon>
    </lineage>
</organism>
<dbReference type="EMBL" id="JAUEPS010000036">
    <property type="protein sequence ID" value="KAK0450368.1"/>
    <property type="molecule type" value="Genomic_DNA"/>
</dbReference>
<proteinExistence type="predicted"/>
<dbReference type="AlphaFoldDB" id="A0AA39JX34"/>
<name>A0AA39JX34_ARMTA</name>
<protein>
    <submittedName>
        <fullName evidence="1">Uncharacterized protein</fullName>
    </submittedName>
</protein>
<reference evidence="1" key="1">
    <citation type="submission" date="2023-06" db="EMBL/GenBank/DDBJ databases">
        <authorList>
            <consortium name="Lawrence Berkeley National Laboratory"/>
            <person name="Ahrendt S."/>
            <person name="Sahu N."/>
            <person name="Indic B."/>
            <person name="Wong-Bajracharya J."/>
            <person name="Merenyi Z."/>
            <person name="Ke H.-M."/>
            <person name="Monk M."/>
            <person name="Kocsube S."/>
            <person name="Drula E."/>
            <person name="Lipzen A."/>
            <person name="Balint B."/>
            <person name="Henrissat B."/>
            <person name="Andreopoulos B."/>
            <person name="Martin F.M."/>
            <person name="Harder C.B."/>
            <person name="Rigling D."/>
            <person name="Ford K.L."/>
            <person name="Foster G.D."/>
            <person name="Pangilinan J."/>
            <person name="Papanicolaou A."/>
            <person name="Barry K."/>
            <person name="LaButti K."/>
            <person name="Viragh M."/>
            <person name="Koriabine M."/>
            <person name="Yan M."/>
            <person name="Riley R."/>
            <person name="Champramary S."/>
            <person name="Plett K.L."/>
            <person name="Tsai I.J."/>
            <person name="Slot J."/>
            <person name="Sipos G."/>
            <person name="Plett J."/>
            <person name="Nagy L.G."/>
            <person name="Grigoriev I.V."/>
        </authorList>
    </citation>
    <scope>NUCLEOTIDE SEQUENCE</scope>
    <source>
        <strain evidence="1">CCBAS 213</strain>
    </source>
</reference>
<sequence>MGVHFYDRSPSGPDEQYARLGPPRSLLKAGIPCVVWAEDALSIIHRVPTVLFDQQLLVPDNYVKVAAQVICSDLPYSIRSTDNDERWKDFSRFNKDRPHAFDLNTSTIFLQHDDPALAHETNKPVRIFVHAASVFHFDVQDPSRSCMNPSPPSEDSSSIRFPTLPAFYDAIVDTKHDPPLPFIHQKFEASLASFQSYLTMYTLSDKGITSVKNPAGDGRVLIPACLELLQKIKDENRPFLIRHFLSLKPLECHESEMERMVIKEERFLRIDIPYQRPSHPLPYHPFYRSRGWDLPAQEPRLTPYLIRNPSRKLDLDWRPLAKYASMARKMMSR</sequence>